<evidence type="ECO:0000313" key="2">
    <source>
        <dbReference type="Proteomes" id="UP000573327"/>
    </source>
</evidence>
<keyword evidence="2" id="KW-1185">Reference proteome</keyword>
<name>A0A7W7WMA5_9ACTN</name>
<reference evidence="1 2" key="1">
    <citation type="submission" date="2020-08" db="EMBL/GenBank/DDBJ databases">
        <title>Sequencing the genomes of 1000 actinobacteria strains.</title>
        <authorList>
            <person name="Klenk H.-P."/>
        </authorList>
    </citation>
    <scope>NUCLEOTIDE SEQUENCE [LARGE SCALE GENOMIC DNA]</scope>
    <source>
        <strain evidence="1 2">DSM 44786</strain>
    </source>
</reference>
<dbReference type="AlphaFoldDB" id="A0A7W7WMA5"/>
<organism evidence="1 2">
    <name type="scientific">Kitasatospora gansuensis</name>
    <dbReference type="NCBI Taxonomy" id="258050"/>
    <lineage>
        <taxon>Bacteria</taxon>
        <taxon>Bacillati</taxon>
        <taxon>Actinomycetota</taxon>
        <taxon>Actinomycetes</taxon>
        <taxon>Kitasatosporales</taxon>
        <taxon>Streptomycetaceae</taxon>
        <taxon>Kitasatospora</taxon>
    </lineage>
</organism>
<dbReference type="Proteomes" id="UP000573327">
    <property type="component" value="Unassembled WGS sequence"/>
</dbReference>
<accession>A0A7W7WMA5</accession>
<dbReference type="EMBL" id="JACHJR010000003">
    <property type="protein sequence ID" value="MBB4951945.1"/>
    <property type="molecule type" value="Genomic_DNA"/>
</dbReference>
<comment type="caution">
    <text evidence="1">The sequence shown here is derived from an EMBL/GenBank/DDBJ whole genome shotgun (WGS) entry which is preliminary data.</text>
</comment>
<sequence length="33" mass="3673">MIGELICLLLLLGDAAVALYFIRVLGRRGGWNR</sequence>
<gene>
    <name evidence="1" type="ORF">F4556_007599</name>
</gene>
<evidence type="ECO:0000313" key="1">
    <source>
        <dbReference type="EMBL" id="MBB4951945.1"/>
    </source>
</evidence>
<proteinExistence type="predicted"/>
<protein>
    <submittedName>
        <fullName evidence="1">Uncharacterized protein</fullName>
    </submittedName>
</protein>